<evidence type="ECO:0000313" key="1">
    <source>
        <dbReference type="EMBL" id="BBI90567.1"/>
    </source>
</evidence>
<reference evidence="1 2" key="1">
    <citation type="journal article" date="2019" name="Arch. Virol.">
        <title>A novel jumbo Tenacibaculum maritimum lytic phage with head-fiber-like appendages.</title>
        <authorList>
            <person name="Kawato Y."/>
            <person name="Istiqomah I."/>
            <person name="Gaafar A.Y."/>
            <person name="Hanaoka M."/>
            <person name="Ishimaru K."/>
            <person name="Yasuike M."/>
            <person name="Nishiki I."/>
            <person name="Nakamura Y."/>
            <person name="Fujiwara A."/>
            <person name="Nakai T."/>
        </authorList>
    </citation>
    <scope>NUCLEOTIDE SEQUENCE [LARGE SCALE GENOMIC DNA]</scope>
    <source>
        <strain evidence="1 2">PTm1</strain>
    </source>
</reference>
<organism evidence="1 2">
    <name type="scientific">Tenacibaculum phage PTm1</name>
    <dbReference type="NCBI Taxonomy" id="2547425"/>
    <lineage>
        <taxon>Viruses</taxon>
        <taxon>Duplodnaviria</taxon>
        <taxon>Heunggongvirae</taxon>
        <taxon>Uroviricota</taxon>
        <taxon>Caudoviricetes</taxon>
        <taxon>Shirahamavirus</taxon>
        <taxon>Shirahamavirus PTm1</taxon>
    </lineage>
</organism>
<name>A0A5S9BZ48_9CAUD</name>
<dbReference type="RefSeq" id="YP_009873859.1">
    <property type="nucleotide sequence ID" value="NC_049340.1"/>
</dbReference>
<keyword evidence="2" id="KW-1185">Reference proteome</keyword>
<sequence length="244" mass="29279">MKLKDYKYRLASKIKSYYGVNPMWTLKHFKESEKMFTHIQSYGNPHIPTSRYKKTTEMYHKLRTGELKLPKLVDDEVADFMSFHAWNKETLKSYENRIYDYDKRTCVQTAKKLLSGLYPHRPLIYFSKLPSMFVEHAQGCFNVDTDVTNHQYYTREYNRNRFIIEPPTEELKKLREDRLNFIKFLDKTNEYINTTCLRHVFEKIGQNLVGCPYIFDTKAGRTNRGDIYFINVNGTIFFSVERYQ</sequence>
<dbReference type="KEGG" id="vg:55802980"/>
<accession>A0A5S9BZ48</accession>
<dbReference type="GeneID" id="55802980"/>
<evidence type="ECO:0000313" key="2">
    <source>
        <dbReference type="Proteomes" id="UP000422648"/>
    </source>
</evidence>
<dbReference type="EMBL" id="AP019524">
    <property type="protein sequence ID" value="BBI90567.1"/>
    <property type="molecule type" value="Genomic_DNA"/>
</dbReference>
<protein>
    <submittedName>
        <fullName evidence="1">Uncharacterized protein</fullName>
    </submittedName>
</protein>
<dbReference type="Proteomes" id="UP000422648">
    <property type="component" value="Segment"/>
</dbReference>
<proteinExistence type="predicted"/>